<dbReference type="EMBL" id="FWWR01000009">
    <property type="protein sequence ID" value="SMB86276.1"/>
    <property type="molecule type" value="Genomic_DNA"/>
</dbReference>
<accession>A0A1W1UYY4</accession>
<dbReference type="AlphaFoldDB" id="A0A1W1UYY4"/>
<dbReference type="Proteomes" id="UP000192368">
    <property type="component" value="Unassembled WGS sequence"/>
</dbReference>
<evidence type="ECO:0000259" key="1">
    <source>
        <dbReference type="Pfam" id="PF05709"/>
    </source>
</evidence>
<protein>
    <submittedName>
        <fullName evidence="2">Phage tail protein</fullName>
    </submittedName>
</protein>
<organism evidence="2 3">
    <name type="scientific">Peptoniphilus asaccharolyticus DSM 20463</name>
    <dbReference type="NCBI Taxonomy" id="573058"/>
    <lineage>
        <taxon>Bacteria</taxon>
        <taxon>Bacillati</taxon>
        <taxon>Bacillota</taxon>
        <taxon>Tissierellia</taxon>
        <taxon>Tissierellales</taxon>
        <taxon>Peptoniphilaceae</taxon>
        <taxon>Peptoniphilus</taxon>
    </lineage>
</organism>
<dbReference type="Gene3D" id="2.40.30.200">
    <property type="match status" value="1"/>
</dbReference>
<sequence>MADKKFLGDSFEFRGINFLEKFNMKVVKVDYILPPKRERKIQIPRRNGRYDYGAECWEERIIRIECDILKPLERSELREISMVLGSKGKLYLWDEPDKFYIGEIYEGGEIFEFPKANIRTFTLEFICEPFAYRETSFVDIKNGLNKIEYRGTFKAPCQIVLESEEVLQNITINTTYRRK</sequence>
<evidence type="ECO:0000313" key="2">
    <source>
        <dbReference type="EMBL" id="SMB86276.1"/>
    </source>
</evidence>
<gene>
    <name evidence="2" type="ORF">SAMN00017477_0870</name>
</gene>
<name>A0A1W1UYY4_PEPAS</name>
<proteinExistence type="predicted"/>
<dbReference type="STRING" id="573058.SAMN00017477_0870"/>
<dbReference type="RefSeq" id="WP_084230507.1">
    <property type="nucleotide sequence ID" value="NZ_FWWR01000009.1"/>
</dbReference>
<keyword evidence="3" id="KW-1185">Reference proteome</keyword>
<dbReference type="OrthoDB" id="3078561at2"/>
<evidence type="ECO:0000313" key="3">
    <source>
        <dbReference type="Proteomes" id="UP000192368"/>
    </source>
</evidence>
<reference evidence="3" key="1">
    <citation type="submission" date="2017-04" db="EMBL/GenBank/DDBJ databases">
        <authorList>
            <person name="Varghese N."/>
            <person name="Submissions S."/>
        </authorList>
    </citation>
    <scope>NUCLEOTIDE SEQUENCE [LARGE SCALE GENOMIC DNA]</scope>
    <source>
        <strain evidence="3">DSM 20463</strain>
    </source>
</reference>
<dbReference type="InterPro" id="IPR008841">
    <property type="entry name" value="Siphovirus-type_tail_N"/>
</dbReference>
<dbReference type="Pfam" id="PF05709">
    <property type="entry name" value="Sipho_tail"/>
    <property type="match status" value="1"/>
</dbReference>
<feature type="domain" description="Siphovirus-type tail component RIFT-related" evidence="1">
    <location>
        <begin position="31"/>
        <end position="127"/>
    </location>
</feature>